<comment type="caution">
    <text evidence="2">The sequence shown here is derived from an EMBL/GenBank/DDBJ whole genome shotgun (WGS) entry which is preliminary data.</text>
</comment>
<feature type="domain" description="Glycosyltransferase 2-like" evidence="1">
    <location>
        <begin position="319"/>
        <end position="449"/>
    </location>
</feature>
<evidence type="ECO:0000313" key="3">
    <source>
        <dbReference type="Proteomes" id="UP000721844"/>
    </source>
</evidence>
<evidence type="ECO:0000259" key="1">
    <source>
        <dbReference type="Pfam" id="PF00535"/>
    </source>
</evidence>
<dbReference type="InterPro" id="IPR029044">
    <property type="entry name" value="Nucleotide-diphossugar_trans"/>
</dbReference>
<proteinExistence type="predicted"/>
<protein>
    <submittedName>
        <fullName evidence="2">Glycosyltransferase family 2 protein</fullName>
    </submittedName>
</protein>
<keyword evidence="3" id="KW-1185">Reference proteome</keyword>
<dbReference type="PANTHER" id="PTHR43179">
    <property type="entry name" value="RHAMNOSYLTRANSFERASE WBBL"/>
    <property type="match status" value="1"/>
</dbReference>
<gene>
    <name evidence="2" type="ORF">ACELLULO517_00895</name>
</gene>
<sequence>MAVPGNIESLAYCPSIGGWLVLGWIGFGWDAEGAQPEATLNFGGRLVVAEPIICVIDRPDVRKVGTGIVMFIPDQRDLKGMPHDLVLRRGDFAFSTPLVSAQQFDPQTALTHGRNLLAHATRSEEWQNLISLLERPLFTGPDTIESFDRPVFMQVDLAFVCPPSGLWLFGWMLDPFATIARMTLRCGGRSAVIDPREWISISRADVSSGFGEQFGGLSPKCGFLAYFPDVYLPGQAPYIEIETVYGEIGFKAMANVRSAGVDTIKDMLQRIDLRYDELVQGYDRVIGPAIEAINTFRLRNEVGYTRMDFGPRVASPRCSIIIPLYGRMDFMEYQLAFFAGTLSPDHEIIYVLDDPTRQRELEFLSASCYARFRRPFTLVGLAENLGYAPANNMGLKVASGEYICFLNSDVFPDESDWLEYMLQTAENDPKVGIVGALLVFEDETVQHDGCTYERLPEFGNWVFCMHPDKGMTSPKVLRVHEVGGVTGACMVMKAELARRVGGFDQGYVVGDFEDADLCEKVKTAGFSCMVDQRARLYHLERQSQGNQAASWRFNLTLYNAWRFQNRWVRNAERSLVLDEPEAVA</sequence>
<dbReference type="RefSeq" id="WP_227304806.1">
    <property type="nucleotide sequence ID" value="NZ_JAESVA010000001.1"/>
</dbReference>
<dbReference type="InterPro" id="IPR001173">
    <property type="entry name" value="Glyco_trans_2-like"/>
</dbReference>
<dbReference type="Gene3D" id="3.90.550.10">
    <property type="entry name" value="Spore Coat Polysaccharide Biosynthesis Protein SpsA, Chain A"/>
    <property type="match status" value="1"/>
</dbReference>
<dbReference type="Pfam" id="PF00535">
    <property type="entry name" value="Glycos_transf_2"/>
    <property type="match status" value="1"/>
</dbReference>
<dbReference type="SUPFAM" id="SSF53448">
    <property type="entry name" value="Nucleotide-diphospho-sugar transferases"/>
    <property type="match status" value="1"/>
</dbReference>
<reference evidence="2 3" key="1">
    <citation type="journal article" date="2021" name="Microorganisms">
        <title>Acidisoma silvae sp. nov. and Acidisomacellulosilytica sp. nov., Two Acidophilic Bacteria Isolated from Decaying Wood, Hydrolyzing Cellulose and Producing Poly-3-hydroxybutyrate.</title>
        <authorList>
            <person name="Mieszkin S."/>
            <person name="Pouder E."/>
            <person name="Uroz S."/>
            <person name="Simon-Colin C."/>
            <person name="Alain K."/>
        </authorList>
    </citation>
    <scope>NUCLEOTIDE SEQUENCE [LARGE SCALE GENOMIC DNA]</scope>
    <source>
        <strain evidence="2 3">HW T5.17</strain>
    </source>
</reference>
<dbReference type="PANTHER" id="PTHR43179:SF7">
    <property type="entry name" value="RHAMNOSYLTRANSFERASE WBBL"/>
    <property type="match status" value="1"/>
</dbReference>
<dbReference type="AlphaFoldDB" id="A0A963YX58"/>
<dbReference type="Proteomes" id="UP000721844">
    <property type="component" value="Unassembled WGS sequence"/>
</dbReference>
<organism evidence="2 3">
    <name type="scientific">Acidisoma cellulosilyticum</name>
    <dbReference type="NCBI Taxonomy" id="2802395"/>
    <lineage>
        <taxon>Bacteria</taxon>
        <taxon>Pseudomonadati</taxon>
        <taxon>Pseudomonadota</taxon>
        <taxon>Alphaproteobacteria</taxon>
        <taxon>Acetobacterales</taxon>
        <taxon>Acidocellaceae</taxon>
        <taxon>Acidisoma</taxon>
    </lineage>
</organism>
<dbReference type="EMBL" id="JAESVA010000001">
    <property type="protein sequence ID" value="MCB8878773.1"/>
    <property type="molecule type" value="Genomic_DNA"/>
</dbReference>
<evidence type="ECO:0000313" key="2">
    <source>
        <dbReference type="EMBL" id="MCB8878773.1"/>
    </source>
</evidence>
<accession>A0A963YX58</accession>
<name>A0A963YX58_9PROT</name>